<dbReference type="InterPro" id="IPR010291">
    <property type="entry name" value="Ion_channel_UNC-93"/>
</dbReference>
<evidence type="ECO:0000256" key="6">
    <source>
        <dbReference type="SAM" id="Phobius"/>
    </source>
</evidence>
<evidence type="ECO:0000313" key="7">
    <source>
        <dbReference type="EMBL" id="KAF7991497.1"/>
    </source>
</evidence>
<protein>
    <recommendedName>
        <fullName evidence="9">UNC93-like protein</fullName>
    </recommendedName>
</protein>
<gene>
    <name evidence="7" type="ORF">HCN44_008809</name>
</gene>
<feature type="transmembrane region" description="Helical" evidence="6">
    <location>
        <begin position="344"/>
        <end position="363"/>
    </location>
</feature>
<comment type="caution">
    <text evidence="7">The sequence shown here is derived from an EMBL/GenBank/DDBJ whole genome shotgun (WGS) entry which is preliminary data.</text>
</comment>
<name>A0A834XS12_APHGI</name>
<evidence type="ECO:0000256" key="4">
    <source>
        <dbReference type="ARBA" id="ARBA00022989"/>
    </source>
</evidence>
<dbReference type="Pfam" id="PF05978">
    <property type="entry name" value="UNC-93"/>
    <property type="match status" value="1"/>
</dbReference>
<keyword evidence="8" id="KW-1185">Reference proteome</keyword>
<dbReference type="Proteomes" id="UP000639338">
    <property type="component" value="Unassembled WGS sequence"/>
</dbReference>
<evidence type="ECO:0000256" key="5">
    <source>
        <dbReference type="ARBA" id="ARBA00023136"/>
    </source>
</evidence>
<comment type="subcellular location">
    <subcellularLocation>
        <location evidence="1">Membrane</location>
        <topology evidence="1">Multi-pass membrane protein</topology>
    </subcellularLocation>
</comment>
<evidence type="ECO:0000256" key="1">
    <source>
        <dbReference type="ARBA" id="ARBA00004141"/>
    </source>
</evidence>
<feature type="transmembrane region" description="Helical" evidence="6">
    <location>
        <begin position="111"/>
        <end position="135"/>
    </location>
</feature>
<dbReference type="PANTHER" id="PTHR19444">
    <property type="entry name" value="UNC-93 RELATED"/>
    <property type="match status" value="1"/>
</dbReference>
<evidence type="ECO:0000256" key="3">
    <source>
        <dbReference type="ARBA" id="ARBA00022692"/>
    </source>
</evidence>
<accession>A0A834XS12</accession>
<dbReference type="Gene3D" id="1.20.1250.20">
    <property type="entry name" value="MFS general substrate transporter like domains"/>
    <property type="match status" value="2"/>
</dbReference>
<keyword evidence="4 6" id="KW-1133">Transmembrane helix</keyword>
<keyword evidence="3 6" id="KW-0812">Transmembrane</keyword>
<sequence>MIHEQEITREEILFEPSERWRILKNLLLISFAFMIHFTAFMGMSNLQSSINQNQSLGTSSLAVIYGSLIISNIFLPTLIIRWLGCKWTISLAFIAYMPFIGAQFFPTFWSMIPASFAVGFGGGPLWCAKCTYLTIMSEAYGKISNIPTDYLVTRFFGLFFMFYQMAQVLGNYISSSVLSYGTIEQSTNTTNQTAVIEFCGSRFCHMVEKENPLLQRPSDERIYFISAIYLGCMVMASLTVAFGVDSSTRYETARTKTTTKTTGLKLLLVTLKLWKEKRQLLLLPITIFIGAEQAFLFADYNASFISCTWGINHIGYFMMCFGFVNAIGALLAGSAMELFGRIPVIILAFVLHLAILITLLLWVPSLEHYTLFLVLSGLWGICDAIWLVQVNALSGLLFPGMEEAAYSNFKLWEATGSVITYAYSPYLCTDTKLFVLIGILVIGVVCYLIIEFITNQTKKIQLHDDKTNFELDNNEDNSNDKYSKNDS</sequence>
<dbReference type="GO" id="GO:0015459">
    <property type="term" value="F:potassium channel regulator activity"/>
    <property type="evidence" value="ECO:0007669"/>
    <property type="project" value="TreeGrafter"/>
</dbReference>
<reference evidence="7 8" key="1">
    <citation type="submission" date="2020-08" db="EMBL/GenBank/DDBJ databases">
        <title>Aphidius gifuensis genome sequencing and assembly.</title>
        <authorList>
            <person name="Du Z."/>
        </authorList>
    </citation>
    <scope>NUCLEOTIDE SEQUENCE [LARGE SCALE GENOMIC DNA]</scope>
    <source>
        <strain evidence="7">YNYX2018</strain>
        <tissue evidence="7">Adults</tissue>
    </source>
</reference>
<dbReference type="GO" id="GO:0006937">
    <property type="term" value="P:regulation of muscle contraction"/>
    <property type="evidence" value="ECO:0007669"/>
    <property type="project" value="TreeGrafter"/>
</dbReference>
<evidence type="ECO:0000256" key="2">
    <source>
        <dbReference type="ARBA" id="ARBA00009172"/>
    </source>
</evidence>
<feature type="transmembrane region" description="Helical" evidence="6">
    <location>
        <begin position="56"/>
        <end position="75"/>
    </location>
</feature>
<dbReference type="OrthoDB" id="78663at2759"/>
<feature type="transmembrane region" description="Helical" evidence="6">
    <location>
        <begin position="433"/>
        <end position="453"/>
    </location>
</feature>
<proteinExistence type="inferred from homology"/>
<dbReference type="AlphaFoldDB" id="A0A834XS12"/>
<dbReference type="GO" id="GO:0005886">
    <property type="term" value="C:plasma membrane"/>
    <property type="evidence" value="ECO:0007669"/>
    <property type="project" value="TreeGrafter"/>
</dbReference>
<dbReference type="PANTHER" id="PTHR19444:SF50">
    <property type="match status" value="1"/>
</dbReference>
<keyword evidence="5 6" id="KW-0472">Membrane</keyword>
<dbReference type="GO" id="GO:0043266">
    <property type="term" value="P:regulation of potassium ion transport"/>
    <property type="evidence" value="ECO:0007669"/>
    <property type="project" value="TreeGrafter"/>
</dbReference>
<organism evidence="7 8">
    <name type="scientific">Aphidius gifuensis</name>
    <name type="common">Parasitoid wasp</name>
    <dbReference type="NCBI Taxonomy" id="684658"/>
    <lineage>
        <taxon>Eukaryota</taxon>
        <taxon>Metazoa</taxon>
        <taxon>Ecdysozoa</taxon>
        <taxon>Arthropoda</taxon>
        <taxon>Hexapoda</taxon>
        <taxon>Insecta</taxon>
        <taxon>Pterygota</taxon>
        <taxon>Neoptera</taxon>
        <taxon>Endopterygota</taxon>
        <taxon>Hymenoptera</taxon>
        <taxon>Apocrita</taxon>
        <taxon>Ichneumonoidea</taxon>
        <taxon>Braconidae</taxon>
        <taxon>Aphidiinae</taxon>
        <taxon>Aphidius</taxon>
    </lineage>
</organism>
<feature type="transmembrane region" description="Helical" evidence="6">
    <location>
        <begin position="87"/>
        <end position="105"/>
    </location>
</feature>
<dbReference type="InterPro" id="IPR036259">
    <property type="entry name" value="MFS_trans_sf"/>
</dbReference>
<feature type="transmembrane region" description="Helical" evidence="6">
    <location>
        <begin position="155"/>
        <end position="173"/>
    </location>
</feature>
<evidence type="ECO:0008006" key="9">
    <source>
        <dbReference type="Google" id="ProtNLM"/>
    </source>
</evidence>
<dbReference type="EMBL" id="JACMRX010000004">
    <property type="protein sequence ID" value="KAF7991497.1"/>
    <property type="molecule type" value="Genomic_DNA"/>
</dbReference>
<dbReference type="SUPFAM" id="SSF103473">
    <property type="entry name" value="MFS general substrate transporter"/>
    <property type="match status" value="1"/>
</dbReference>
<dbReference type="InterPro" id="IPR051951">
    <property type="entry name" value="UNC-93_regulatory"/>
</dbReference>
<evidence type="ECO:0000313" key="8">
    <source>
        <dbReference type="Proteomes" id="UP000639338"/>
    </source>
</evidence>
<feature type="transmembrane region" description="Helical" evidence="6">
    <location>
        <begin position="310"/>
        <end position="332"/>
    </location>
</feature>
<feature type="transmembrane region" description="Helical" evidence="6">
    <location>
        <begin position="26"/>
        <end position="44"/>
    </location>
</feature>
<comment type="similarity">
    <text evidence="2">Belongs to the unc-93 family.</text>
</comment>
<feature type="transmembrane region" description="Helical" evidence="6">
    <location>
        <begin position="222"/>
        <end position="244"/>
    </location>
</feature>
<dbReference type="GO" id="GO:0055120">
    <property type="term" value="C:striated muscle dense body"/>
    <property type="evidence" value="ECO:0007669"/>
    <property type="project" value="TreeGrafter"/>
</dbReference>
<feature type="transmembrane region" description="Helical" evidence="6">
    <location>
        <begin position="369"/>
        <end position="388"/>
    </location>
</feature>